<dbReference type="Pfam" id="PF13676">
    <property type="entry name" value="TIR_2"/>
    <property type="match status" value="1"/>
</dbReference>
<accession>A0A4Y9EQ45</accession>
<dbReference type="Gene3D" id="3.40.50.10140">
    <property type="entry name" value="Toll/interleukin-1 receptor homology (TIR) domain"/>
    <property type="match status" value="1"/>
</dbReference>
<gene>
    <name evidence="2" type="ORF">EUV02_00005</name>
</gene>
<dbReference type="InterPro" id="IPR011990">
    <property type="entry name" value="TPR-like_helical_dom_sf"/>
</dbReference>
<dbReference type="AlphaFoldDB" id="A0A4Y9EQ45"/>
<dbReference type="InterPro" id="IPR035897">
    <property type="entry name" value="Toll_tir_struct_dom_sf"/>
</dbReference>
<evidence type="ECO:0000259" key="1">
    <source>
        <dbReference type="Pfam" id="PF13676"/>
    </source>
</evidence>
<reference evidence="2 3" key="1">
    <citation type="submission" date="2019-02" db="EMBL/GenBank/DDBJ databases">
        <title>Polymorphobacter sp. isolated from the lake at the Tibet of China.</title>
        <authorList>
            <person name="Li A."/>
        </authorList>
    </citation>
    <scope>NUCLEOTIDE SEQUENCE [LARGE SCALE GENOMIC DNA]</scope>
    <source>
        <strain evidence="2 3">DJ1R-1</strain>
    </source>
</reference>
<dbReference type="Gene3D" id="3.40.50.10610">
    <property type="entry name" value="ABC-type transport auxiliary lipoprotein component"/>
    <property type="match status" value="1"/>
</dbReference>
<feature type="domain" description="TIR" evidence="1">
    <location>
        <begin position="4"/>
        <end position="113"/>
    </location>
</feature>
<organism evidence="2 3">
    <name type="scientific">Glacieibacterium arshaanense</name>
    <dbReference type="NCBI Taxonomy" id="2511025"/>
    <lineage>
        <taxon>Bacteria</taxon>
        <taxon>Pseudomonadati</taxon>
        <taxon>Pseudomonadota</taxon>
        <taxon>Alphaproteobacteria</taxon>
        <taxon>Sphingomonadales</taxon>
        <taxon>Sphingosinicellaceae</taxon>
        <taxon>Glacieibacterium</taxon>
    </lineage>
</organism>
<name>A0A4Y9EQ45_9SPHN</name>
<dbReference type="Gene3D" id="1.25.40.10">
    <property type="entry name" value="Tetratricopeptide repeat domain"/>
    <property type="match status" value="1"/>
</dbReference>
<dbReference type="GO" id="GO:0007165">
    <property type="term" value="P:signal transduction"/>
    <property type="evidence" value="ECO:0007669"/>
    <property type="project" value="InterPro"/>
</dbReference>
<dbReference type="SUPFAM" id="SSF48452">
    <property type="entry name" value="TPR-like"/>
    <property type="match status" value="1"/>
</dbReference>
<dbReference type="Proteomes" id="UP000297737">
    <property type="component" value="Unassembled WGS sequence"/>
</dbReference>
<evidence type="ECO:0000313" key="2">
    <source>
        <dbReference type="EMBL" id="TFU05480.1"/>
    </source>
</evidence>
<dbReference type="RefSeq" id="WP_135244205.1">
    <property type="nucleotide sequence ID" value="NZ_SIHO01000001.1"/>
</dbReference>
<dbReference type="OrthoDB" id="105971at2"/>
<evidence type="ECO:0000313" key="3">
    <source>
        <dbReference type="Proteomes" id="UP000297737"/>
    </source>
</evidence>
<proteinExistence type="predicted"/>
<keyword evidence="3" id="KW-1185">Reference proteome</keyword>
<sequence>MVDVFVSYKAEDRARVAPLVKALQAEGLSLWWDAHIGGGDDWRASIESNLEAARVVIVVWSTRSVGPEGRFVRDEATWAQRRGAYLPVRIDAVDPPLGFGEIQALQLSGWKGARSDARYKAVLAAVRARTSGEALVALAPVPLPAKGLDRRLLLGGGGALLAAGAGFGAWRMWGGNVPAGAISIAVLPFTNLSVDPEQAYFSDGLAEELRTTLARIPEVKVIGRVSSEKFRDADDLKDVAAQLGVDTVLTGSVRKSPSKVRISAQLIDGKTSVERWSDSFDRAPGDVIAIQSSIATAVAAALSTRIGSQIGRQLSAEGAGGTGNAEAQALFLKQRQLGLTGDGEDIARQRIALLDAALALDPDYADAIANKSVLVRFYGNPADPQAARAAARTLIKRAVTVAPQSAYVRIINASGMMFDGNIKGSVAEADAALKLNSNDVRVLAIAARLIGIAYPARGATLARAGLTRDPFNANSQAALADTLTRDRQYREALTAADAALALSNGSFGWTEKIAVLLATGDFASARIGLPQFKLDWQRYAATAVIEARTGSRAASDAAVAALDAINNDRFHYQLAQIHAQRGEKALALASLDKALATHDSAVQFSLTDPLLDPLRREPRFRALVAELFPADAVAAMAKRLGT</sequence>
<dbReference type="SUPFAM" id="SSF52200">
    <property type="entry name" value="Toll/Interleukin receptor TIR domain"/>
    <property type="match status" value="1"/>
</dbReference>
<dbReference type="NCBIfam" id="NF047558">
    <property type="entry name" value="TPR_END_plus"/>
    <property type="match status" value="1"/>
</dbReference>
<protein>
    <submittedName>
        <fullName evidence="2">TIR domain-containing protein</fullName>
    </submittedName>
</protein>
<dbReference type="EMBL" id="SIHO01000001">
    <property type="protein sequence ID" value="TFU05480.1"/>
    <property type="molecule type" value="Genomic_DNA"/>
</dbReference>
<comment type="caution">
    <text evidence="2">The sequence shown here is derived from an EMBL/GenBank/DDBJ whole genome shotgun (WGS) entry which is preliminary data.</text>
</comment>
<dbReference type="InterPro" id="IPR000157">
    <property type="entry name" value="TIR_dom"/>
</dbReference>